<name>A0ABC9CCT9_9POAL</name>
<dbReference type="Gene3D" id="1.10.8.10">
    <property type="entry name" value="DNA helicase RuvA subunit, C-terminal domain"/>
    <property type="match status" value="1"/>
</dbReference>
<dbReference type="SMART" id="SM00291">
    <property type="entry name" value="ZnF_ZZ"/>
    <property type="match status" value="1"/>
</dbReference>
<dbReference type="PROSITE" id="PS50135">
    <property type="entry name" value="ZF_ZZ_2"/>
    <property type="match status" value="1"/>
</dbReference>
<feature type="compositionally biased region" description="Basic and acidic residues" evidence="5">
    <location>
        <begin position="273"/>
        <end position="291"/>
    </location>
</feature>
<dbReference type="InterPro" id="IPR053793">
    <property type="entry name" value="PB1-like"/>
</dbReference>
<dbReference type="Pfam" id="PF24932">
    <property type="entry name" value="UBA_NBR1_C"/>
    <property type="match status" value="1"/>
</dbReference>
<dbReference type="PROSITE" id="PS51745">
    <property type="entry name" value="PB1"/>
    <property type="match status" value="1"/>
</dbReference>
<gene>
    <name evidence="8" type="ORF">URODEC1_LOCUS73164</name>
</gene>
<evidence type="ECO:0000313" key="9">
    <source>
        <dbReference type="Proteomes" id="UP001497457"/>
    </source>
</evidence>
<organism evidence="8 9">
    <name type="scientific">Urochloa decumbens</name>
    <dbReference type="NCBI Taxonomy" id="240449"/>
    <lineage>
        <taxon>Eukaryota</taxon>
        <taxon>Viridiplantae</taxon>
        <taxon>Streptophyta</taxon>
        <taxon>Embryophyta</taxon>
        <taxon>Tracheophyta</taxon>
        <taxon>Spermatophyta</taxon>
        <taxon>Magnoliopsida</taxon>
        <taxon>Liliopsida</taxon>
        <taxon>Poales</taxon>
        <taxon>Poaceae</taxon>
        <taxon>PACMAD clade</taxon>
        <taxon>Panicoideae</taxon>
        <taxon>Panicodae</taxon>
        <taxon>Paniceae</taxon>
        <taxon>Melinidinae</taxon>
        <taxon>Urochloa</taxon>
    </lineage>
</organism>
<keyword evidence="9" id="KW-1185">Reference proteome</keyword>
<dbReference type="PANTHER" id="PTHR20930">
    <property type="entry name" value="OVARIAN CARCINOMA ANTIGEN CA125-RELATED"/>
    <property type="match status" value="1"/>
</dbReference>
<dbReference type="CDD" id="cd06398">
    <property type="entry name" value="PB1_Joka2"/>
    <property type="match status" value="1"/>
</dbReference>
<keyword evidence="3" id="KW-0862">Zinc</keyword>
<dbReference type="PANTHER" id="PTHR20930:SF7">
    <property type="entry name" value="OS04G0476800 PROTEIN"/>
    <property type="match status" value="1"/>
</dbReference>
<dbReference type="Gene3D" id="3.10.20.90">
    <property type="entry name" value="Phosphatidylinositol 3-kinase Catalytic Subunit, Chain A, domain 1"/>
    <property type="match status" value="1"/>
</dbReference>
<dbReference type="Pfam" id="PF00564">
    <property type="entry name" value="PB1"/>
    <property type="match status" value="1"/>
</dbReference>
<proteinExistence type="predicted"/>
<evidence type="ECO:0000256" key="1">
    <source>
        <dbReference type="ARBA" id="ARBA00022723"/>
    </source>
</evidence>
<dbReference type="InterPro" id="IPR032350">
    <property type="entry name" value="Nbr1_FW"/>
</dbReference>
<feature type="compositionally biased region" description="Polar residues" evidence="5">
    <location>
        <begin position="296"/>
        <end position="310"/>
    </location>
</feature>
<dbReference type="SUPFAM" id="SSF54277">
    <property type="entry name" value="CAD &amp; PB1 domains"/>
    <property type="match status" value="1"/>
</dbReference>
<dbReference type="InterPro" id="IPR056893">
    <property type="entry name" value="UBA_Nbr1_C"/>
</dbReference>
<dbReference type="EMBL" id="OZ075139">
    <property type="protein sequence ID" value="CAL5016375.1"/>
    <property type="molecule type" value="Genomic_DNA"/>
</dbReference>
<dbReference type="SUPFAM" id="SSF57850">
    <property type="entry name" value="RING/U-box"/>
    <property type="match status" value="1"/>
</dbReference>
<sequence length="878" mass="94078">MDAFGSVPMGYGGLGWPRLDSRNLVVKVKYGDTLKRFNACVNGSHFDHDLPALRLKIASAFKFSPDAEFILTYTDEDGDVVMLDDDNDLRDAAVNQNLNPLRINVQLKSSNVGAARTKQQATNSKSPGSISLEDQLAQVKSSIDEALKFVPEQLPAVLAKLSHDLRSRAALTAPALSELLDRFAKLIARSSNIHPSWGSANSSQKLRNLEIKLESTLVTGSASEPSDGQHSGISEAGLRGVLSEDPTAKIEQAPSCPSLKDSLVFASSGGSKSDLKRSLDSAVKGKSDACSKGKSVMSSPVSTHGAPTQQSAVPFTSCGSIGMGNGDMRSLFPPPPVVYRPTPILYPTLTPFNPISGANGKTTGDLHSVFPPPVYSPIKLNAPSSAGTFSPNLYSTGRSSHRDHTASLFSSYVTNREGSNSFGSSYSGLGTNYGGRGIPQRAQHRWIQCDGCGVTPIVGPRYKSNAKVDYDLCGACFSHMGNEVEYTRLDSPASKSNMKFLGKIPAFKTDSRFIKEIPALKTDSRFIKDVTVPDGTPMAPSTPFTKIWRMRNNGSTYWPYGTHLLWVGGDRLTCLSSVRLAISTDGGLNPCEQTDVTVDFLAPAKSGRYISYWRLALPSGLTFGQQIWVHIEVEQPIQTSGNKQTASTILSQLPEANGTRPFTFNKNNAPVEVLSGWPRSTWPNRLANQTMEPKESEPVPSDMPSAPAAVEPVQIPVTNVTASSAEEAASMPAAVPAPEAVLPPNPVHAPAPAPVSAPAPASAAAPVCVPVVAVAPPPVLAAPLPEEAVDHLLEEKMMSELEVLGFMKADLNKQILRQNNYDLEQSVVDLCGFNEWDPLEGFSELGSDDAEMSEEVVDNSDDEGFVVADLKTKAKKNQ</sequence>
<reference evidence="8" key="1">
    <citation type="submission" date="2024-10" db="EMBL/GenBank/DDBJ databases">
        <authorList>
            <person name="Ryan C."/>
        </authorList>
    </citation>
    <scope>NUCLEOTIDE SEQUENCE [LARGE SCALE GENOMIC DNA]</scope>
</reference>
<keyword evidence="2 4" id="KW-0863">Zinc-finger</keyword>
<feature type="domain" description="ZZ-type" evidence="6">
    <location>
        <begin position="444"/>
        <end position="494"/>
    </location>
</feature>
<dbReference type="Gene3D" id="3.30.60.90">
    <property type="match status" value="1"/>
</dbReference>
<evidence type="ECO:0000256" key="2">
    <source>
        <dbReference type="ARBA" id="ARBA00022771"/>
    </source>
</evidence>
<evidence type="ECO:0000256" key="4">
    <source>
        <dbReference type="PROSITE-ProRule" id="PRU00228"/>
    </source>
</evidence>
<evidence type="ECO:0000256" key="3">
    <source>
        <dbReference type="ARBA" id="ARBA00022833"/>
    </source>
</evidence>
<evidence type="ECO:0000313" key="8">
    <source>
        <dbReference type="EMBL" id="CAL5016375.1"/>
    </source>
</evidence>
<feature type="domain" description="PB1" evidence="7">
    <location>
        <begin position="23"/>
        <end position="108"/>
    </location>
</feature>
<dbReference type="Proteomes" id="UP001497457">
    <property type="component" value="Chromosome 29rd"/>
</dbReference>
<keyword evidence="1" id="KW-0479">Metal-binding</keyword>
<evidence type="ECO:0000256" key="5">
    <source>
        <dbReference type="SAM" id="MobiDB-lite"/>
    </source>
</evidence>
<evidence type="ECO:0000259" key="7">
    <source>
        <dbReference type="PROSITE" id="PS51745"/>
    </source>
</evidence>
<dbReference type="SMART" id="SM00666">
    <property type="entry name" value="PB1"/>
    <property type="match status" value="1"/>
</dbReference>
<dbReference type="InterPro" id="IPR000433">
    <property type="entry name" value="Znf_ZZ"/>
</dbReference>
<dbReference type="InterPro" id="IPR043145">
    <property type="entry name" value="Znf_ZZ_sf"/>
</dbReference>
<dbReference type="CDD" id="cd14947">
    <property type="entry name" value="NBR1_like"/>
    <property type="match status" value="1"/>
</dbReference>
<evidence type="ECO:0000259" key="6">
    <source>
        <dbReference type="PROSITE" id="PS50135"/>
    </source>
</evidence>
<feature type="region of interest" description="Disordered" evidence="5">
    <location>
        <begin position="267"/>
        <end position="310"/>
    </location>
</feature>
<dbReference type="InterPro" id="IPR013783">
    <property type="entry name" value="Ig-like_fold"/>
</dbReference>
<dbReference type="GO" id="GO:0008270">
    <property type="term" value="F:zinc ion binding"/>
    <property type="evidence" value="ECO:0007669"/>
    <property type="project" value="UniProtKB-KW"/>
</dbReference>
<dbReference type="AlphaFoldDB" id="A0ABC9CCT9"/>
<protein>
    <submittedName>
        <fullName evidence="8">Uncharacterized protein</fullName>
    </submittedName>
</protein>
<dbReference type="Pfam" id="PF16158">
    <property type="entry name" value="N_BRCA1_IG"/>
    <property type="match status" value="1"/>
</dbReference>
<dbReference type="Pfam" id="PF00569">
    <property type="entry name" value="ZZ"/>
    <property type="match status" value="1"/>
</dbReference>
<dbReference type="Gene3D" id="2.60.40.10">
    <property type="entry name" value="Immunoglobulins"/>
    <property type="match status" value="1"/>
</dbReference>
<accession>A0ABC9CCT9</accession>
<dbReference type="InterPro" id="IPR000270">
    <property type="entry name" value="PB1_dom"/>
</dbReference>